<dbReference type="GeneID" id="19942207"/>
<feature type="transmembrane region" description="Helical" evidence="1">
    <location>
        <begin position="347"/>
        <end position="365"/>
    </location>
</feature>
<evidence type="ECO:0000313" key="2">
    <source>
        <dbReference type="EMBL" id="EQC41515.1"/>
    </source>
</evidence>
<reference evidence="2 3" key="1">
    <citation type="submission" date="2012-04" db="EMBL/GenBank/DDBJ databases">
        <title>The Genome Sequence of Saprolegnia declina VS20.</title>
        <authorList>
            <consortium name="The Broad Institute Genome Sequencing Platform"/>
            <person name="Russ C."/>
            <person name="Nusbaum C."/>
            <person name="Tyler B."/>
            <person name="van West P."/>
            <person name="Dieguez-Uribeondo J."/>
            <person name="de Bruijn I."/>
            <person name="Tripathy S."/>
            <person name="Jiang R."/>
            <person name="Young S.K."/>
            <person name="Zeng Q."/>
            <person name="Gargeya S."/>
            <person name="Fitzgerald M."/>
            <person name="Haas B."/>
            <person name="Abouelleil A."/>
            <person name="Alvarado L."/>
            <person name="Arachchi H.M."/>
            <person name="Berlin A."/>
            <person name="Chapman S.B."/>
            <person name="Goldberg J."/>
            <person name="Griggs A."/>
            <person name="Gujja S."/>
            <person name="Hansen M."/>
            <person name="Howarth C."/>
            <person name="Imamovic A."/>
            <person name="Larimer J."/>
            <person name="McCowen C."/>
            <person name="Montmayeur A."/>
            <person name="Murphy C."/>
            <person name="Neiman D."/>
            <person name="Pearson M."/>
            <person name="Priest M."/>
            <person name="Roberts A."/>
            <person name="Saif S."/>
            <person name="Shea T."/>
            <person name="Sisk P."/>
            <person name="Sykes S."/>
            <person name="Wortman J."/>
            <person name="Nusbaum C."/>
            <person name="Birren B."/>
        </authorList>
    </citation>
    <scope>NUCLEOTIDE SEQUENCE [LARGE SCALE GENOMIC DNA]</scope>
    <source>
        <strain evidence="2 3">VS20</strain>
    </source>
</reference>
<evidence type="ECO:0000256" key="1">
    <source>
        <dbReference type="SAM" id="Phobius"/>
    </source>
</evidence>
<dbReference type="AlphaFoldDB" id="T0R583"/>
<dbReference type="OrthoDB" id="157199at2759"/>
<name>T0R583_SAPDV</name>
<gene>
    <name evidence="2" type="ORF">SDRG_01480</name>
</gene>
<sequence length="633" mass="69400">MHARVYPSSSGEARPWVGQGLVLAILYLVLATIVALCTYNLDRIANTPVPLGLQIHTFTYNQWNVPITTLLQGTTTVALSGPLTNDTNSLSDLLYKACGEQDAACAADFLPATNRIWGHVAKAFVSIPDFDQPRFQDRSQSVTIQHISNLNGWNKATAQFSLPGHDMAMTCMIRRASFRRKSAPAATPSTIDTLAFCSQRTFDPNWVCENDVAPTVQTYAIQVNQGKGVYVGVTPRNQVHFNPGAVATLTGNGTTLLETIPSMDEYGAGILSMNAPWDVLTVGSCTTFNKATGLGWLMKVKGLVTMTWKCNSLMLTNAMTLWALTLDLTAMQIVYLRRSVICCGPVYMAKNVVGLVILLVAFYGNRNLQTLTTFLYISPSHDAGFFAYCGPAQLASIVGIMTGTLVQMWFNPRLVTQTWLLLVFSLLNGVLVFVLEAFVLPSLNHEVPGPCGSPTATNCIAFSMIEHTHYLSAVASCGVIVLAIFSVQWDAKRSAKRSVHTHIDPTHSLLRYLAVTDLASIVTSQRGLTKVVQRGDKELVAVDAGVLLIKNMVEVSQSAITRTSNLQLELIYRHVPFAWLQTYMSRAIGSVLVVHIHDHILLQRSSYQYLGDILTAREDEDAEKDDSIKGYLL</sequence>
<dbReference type="OMA" id="RRSVICC"/>
<keyword evidence="3" id="KW-1185">Reference proteome</keyword>
<keyword evidence="1" id="KW-0472">Membrane</keyword>
<accession>T0R583</accession>
<proteinExistence type="predicted"/>
<evidence type="ECO:0000313" key="3">
    <source>
        <dbReference type="Proteomes" id="UP000030762"/>
    </source>
</evidence>
<protein>
    <submittedName>
        <fullName evidence="2">Uncharacterized protein</fullName>
    </submittedName>
</protein>
<feature type="transmembrane region" description="Helical" evidence="1">
    <location>
        <begin position="470"/>
        <end position="487"/>
    </location>
</feature>
<feature type="transmembrane region" description="Helical" evidence="1">
    <location>
        <begin position="385"/>
        <end position="406"/>
    </location>
</feature>
<dbReference type="EMBL" id="JH767134">
    <property type="protein sequence ID" value="EQC41515.1"/>
    <property type="molecule type" value="Genomic_DNA"/>
</dbReference>
<feature type="transmembrane region" description="Helical" evidence="1">
    <location>
        <begin position="21"/>
        <end position="41"/>
    </location>
</feature>
<keyword evidence="1" id="KW-0812">Transmembrane</keyword>
<dbReference type="InParanoid" id="T0R583"/>
<dbReference type="VEuPathDB" id="FungiDB:SDRG_01480"/>
<dbReference type="Proteomes" id="UP000030762">
    <property type="component" value="Unassembled WGS sequence"/>
</dbReference>
<dbReference type="RefSeq" id="XP_008605229.1">
    <property type="nucleotide sequence ID" value="XM_008607007.1"/>
</dbReference>
<organism evidence="2 3">
    <name type="scientific">Saprolegnia diclina (strain VS20)</name>
    <dbReference type="NCBI Taxonomy" id="1156394"/>
    <lineage>
        <taxon>Eukaryota</taxon>
        <taxon>Sar</taxon>
        <taxon>Stramenopiles</taxon>
        <taxon>Oomycota</taxon>
        <taxon>Saprolegniomycetes</taxon>
        <taxon>Saprolegniales</taxon>
        <taxon>Saprolegniaceae</taxon>
        <taxon>Saprolegnia</taxon>
    </lineage>
</organism>
<keyword evidence="1" id="KW-1133">Transmembrane helix</keyword>
<feature type="transmembrane region" description="Helical" evidence="1">
    <location>
        <begin position="418"/>
        <end position="440"/>
    </location>
</feature>